<organism evidence="1 2">
    <name type="scientific">Winogradskyella alexanderae</name>
    <dbReference type="NCBI Taxonomy" id="2877123"/>
    <lineage>
        <taxon>Bacteria</taxon>
        <taxon>Pseudomonadati</taxon>
        <taxon>Bacteroidota</taxon>
        <taxon>Flavobacteriia</taxon>
        <taxon>Flavobacteriales</taxon>
        <taxon>Flavobacteriaceae</taxon>
        <taxon>Winogradskyella</taxon>
    </lineage>
</organism>
<dbReference type="Proteomes" id="UP001198901">
    <property type="component" value="Unassembled WGS sequence"/>
</dbReference>
<accession>A0ABS7XYQ7</accession>
<name>A0ABS7XYQ7_9FLAO</name>
<dbReference type="RefSeq" id="WP_224531950.1">
    <property type="nucleotide sequence ID" value="NZ_JAIUJR010000027.1"/>
</dbReference>
<evidence type="ECO:0000313" key="2">
    <source>
        <dbReference type="Proteomes" id="UP001198901"/>
    </source>
</evidence>
<proteinExistence type="predicted"/>
<protein>
    <submittedName>
        <fullName evidence="1">Uncharacterized protein</fullName>
    </submittedName>
</protein>
<reference evidence="2" key="1">
    <citation type="submission" date="2023-07" db="EMBL/GenBank/DDBJ databases">
        <authorList>
            <person name="Yue Y."/>
        </authorList>
    </citation>
    <scope>NUCLEOTIDE SEQUENCE [LARGE SCALE GENOMIC DNA]</scope>
    <source>
        <strain evidence="2">D23</strain>
    </source>
</reference>
<feature type="non-terminal residue" evidence="1">
    <location>
        <position position="1"/>
    </location>
</feature>
<gene>
    <name evidence="1" type="ORF">LBU54_15165</name>
</gene>
<evidence type="ECO:0000313" key="1">
    <source>
        <dbReference type="EMBL" id="MCA0133931.1"/>
    </source>
</evidence>
<keyword evidence="2" id="KW-1185">Reference proteome</keyword>
<comment type="caution">
    <text evidence="1">The sequence shown here is derived from an EMBL/GenBank/DDBJ whole genome shotgun (WGS) entry which is preliminary data.</text>
</comment>
<dbReference type="EMBL" id="JAIUJR010000027">
    <property type="protein sequence ID" value="MCA0133931.1"/>
    <property type="molecule type" value="Genomic_DNA"/>
</dbReference>
<sequence>EFPLGNSCVFANFGLRRNSSAEPFRNETIAKTVVQHSRTMKNRILTTLLLTVGVSLFGQDSVDCYEIEYLDFFGLEQTEIVKWEESQLKELLEIDFAKDREQSEIKTNFIIPLIVYQLKEYHPNCTDEINVEYFDKILAVYLKIREIDSTELLNKPIAEKIDYLRSDFYSQVKDVNYLPKMTATFDDGPFYGIDYEEKLDLEPLESQATEFGILAISKTDDKTILTCKDKNGNTIWQKLITGLSDRNLTELHFRENSIEYTSVATVAHMYSEGERFTLYLKKDGNFMYYYHSW</sequence>